<dbReference type="Pfam" id="PF10309">
    <property type="entry name" value="NCBP3"/>
    <property type="match status" value="1"/>
</dbReference>
<dbReference type="PANTHER" id="PTHR16291">
    <property type="entry name" value="NUCLEAR CAP-BINDING PROTEIN SUBUNIT 3"/>
    <property type="match status" value="1"/>
</dbReference>
<dbReference type="STRING" id="669874.A0A1E4TP59"/>
<dbReference type="OrthoDB" id="422106at2759"/>
<keyword evidence="3" id="KW-1185">Reference proteome</keyword>
<gene>
    <name evidence="2" type="ORF">PACTADRAFT_87363</name>
</gene>
<dbReference type="Proteomes" id="UP000094236">
    <property type="component" value="Unassembled WGS sequence"/>
</dbReference>
<feature type="compositionally biased region" description="Basic and acidic residues" evidence="1">
    <location>
        <begin position="364"/>
        <end position="377"/>
    </location>
</feature>
<dbReference type="GO" id="GO:0003729">
    <property type="term" value="F:mRNA binding"/>
    <property type="evidence" value="ECO:0007669"/>
    <property type="project" value="InterPro"/>
</dbReference>
<proteinExistence type="predicted"/>
<feature type="compositionally biased region" description="Basic and acidic residues" evidence="1">
    <location>
        <begin position="320"/>
        <end position="344"/>
    </location>
</feature>
<protein>
    <submittedName>
        <fullName evidence="2">Uncharacterized protein</fullName>
    </submittedName>
</protein>
<feature type="compositionally biased region" description="Basic and acidic residues" evidence="1">
    <location>
        <begin position="249"/>
        <end position="264"/>
    </location>
</feature>
<organism evidence="2 3">
    <name type="scientific">Pachysolen tannophilus NRRL Y-2460</name>
    <dbReference type="NCBI Taxonomy" id="669874"/>
    <lineage>
        <taxon>Eukaryota</taxon>
        <taxon>Fungi</taxon>
        <taxon>Dikarya</taxon>
        <taxon>Ascomycota</taxon>
        <taxon>Saccharomycotina</taxon>
        <taxon>Pichiomycetes</taxon>
        <taxon>Pachysolenaceae</taxon>
        <taxon>Pachysolen</taxon>
    </lineage>
</organism>
<feature type="compositionally biased region" description="Acidic residues" evidence="1">
    <location>
        <begin position="13"/>
        <end position="23"/>
    </location>
</feature>
<sequence length="444" mass="51864">MSTDLEQKLSAIDQDEDDDIELMDADKPMPLQPPHLLDLENNNNNQNQEISVSLDDDNDMNVRPEALFLKGVDDLSPRDIKLYIDHYIRPDYSFTNKEKYENLNYKFEWINDSSLNIVFENKEACFEALSKLSKIDIDKLPISQERPAQEYIAQDINGTKEDETAVESIQEDRKLFVRQSFSYDKKIKNARLYSRYYLLHGEPNKSDRPSRKNQNDYYSKYLKQKNGDGDGDVNGNGNEEEILDQENNEDAKQRETNKYRERESHRRRPYYGSARAAEPDLITNEVEDIRGISGYDRDDRDFDDDLIPSKANSKPLSSRIGEREPARRWAKTDYRSGRLSDRIKSNNNNNNNNDDDDLFPQYNRTRERNSRGFRERPSSSSSSSFRRNNTRDRSRSPPSMRGSNMEIDDDDKEQLSTRIGQKSGRSLEDALGISNRRRTHDLFD</sequence>
<name>A0A1E4TP59_PACTA</name>
<feature type="region of interest" description="Disordered" evidence="1">
    <location>
        <begin position="221"/>
        <end position="279"/>
    </location>
</feature>
<dbReference type="GO" id="GO:0000340">
    <property type="term" value="F:RNA 7-methylguanosine cap binding"/>
    <property type="evidence" value="ECO:0007669"/>
    <property type="project" value="InterPro"/>
</dbReference>
<dbReference type="EMBL" id="KV454018">
    <property type="protein sequence ID" value="ODV93527.1"/>
    <property type="molecule type" value="Genomic_DNA"/>
</dbReference>
<feature type="region of interest" description="Disordered" evidence="1">
    <location>
        <begin position="1"/>
        <end position="42"/>
    </location>
</feature>
<evidence type="ECO:0000313" key="2">
    <source>
        <dbReference type="EMBL" id="ODV93527.1"/>
    </source>
</evidence>
<dbReference type="AlphaFoldDB" id="A0A1E4TP59"/>
<dbReference type="PANTHER" id="PTHR16291:SF0">
    <property type="entry name" value="NUCLEAR CAP-BINDING PROTEIN SUBUNIT 3"/>
    <property type="match status" value="1"/>
</dbReference>
<feature type="compositionally biased region" description="Acidic residues" evidence="1">
    <location>
        <begin position="238"/>
        <end position="248"/>
    </location>
</feature>
<feature type="compositionally biased region" description="Basic residues" evidence="1">
    <location>
        <begin position="435"/>
        <end position="444"/>
    </location>
</feature>
<accession>A0A1E4TP59</accession>
<evidence type="ECO:0000313" key="3">
    <source>
        <dbReference type="Proteomes" id="UP000094236"/>
    </source>
</evidence>
<feature type="compositionally biased region" description="Low complexity" evidence="1">
    <location>
        <begin position="378"/>
        <end position="387"/>
    </location>
</feature>
<evidence type="ECO:0000256" key="1">
    <source>
        <dbReference type="SAM" id="MobiDB-lite"/>
    </source>
</evidence>
<dbReference type="GO" id="GO:0005634">
    <property type="term" value="C:nucleus"/>
    <property type="evidence" value="ECO:0007669"/>
    <property type="project" value="TreeGrafter"/>
</dbReference>
<reference evidence="3" key="1">
    <citation type="submission" date="2016-05" db="EMBL/GenBank/DDBJ databases">
        <title>Comparative genomics of biotechnologically important yeasts.</title>
        <authorList>
            <consortium name="DOE Joint Genome Institute"/>
            <person name="Riley R."/>
            <person name="Haridas S."/>
            <person name="Wolfe K.H."/>
            <person name="Lopes M.R."/>
            <person name="Hittinger C.T."/>
            <person name="Goker M."/>
            <person name="Salamov A."/>
            <person name="Wisecaver J."/>
            <person name="Long T.M."/>
            <person name="Aerts A.L."/>
            <person name="Barry K."/>
            <person name="Choi C."/>
            <person name="Clum A."/>
            <person name="Coughlan A.Y."/>
            <person name="Deshpande S."/>
            <person name="Douglass A.P."/>
            <person name="Hanson S.J."/>
            <person name="Klenk H.-P."/>
            <person name="Labutti K."/>
            <person name="Lapidus A."/>
            <person name="Lindquist E."/>
            <person name="Lipzen A."/>
            <person name="Meier-Kolthoff J.P."/>
            <person name="Ohm R.A."/>
            <person name="Otillar R.P."/>
            <person name="Pangilinan J."/>
            <person name="Peng Y."/>
            <person name="Rokas A."/>
            <person name="Rosa C.A."/>
            <person name="Scheuner C."/>
            <person name="Sibirny A.A."/>
            <person name="Slot J.C."/>
            <person name="Stielow J.B."/>
            <person name="Sun H."/>
            <person name="Kurtzman C.P."/>
            <person name="Blackwell M."/>
            <person name="Grigoriev I.V."/>
            <person name="Jeffries T.W."/>
        </authorList>
    </citation>
    <scope>NUCLEOTIDE SEQUENCE [LARGE SCALE GENOMIC DNA]</scope>
    <source>
        <strain evidence="3">NRRL Y-2460</strain>
    </source>
</reference>
<feature type="region of interest" description="Disordered" evidence="1">
    <location>
        <begin position="293"/>
        <end position="444"/>
    </location>
</feature>
<dbReference type="InterPro" id="IPR019416">
    <property type="entry name" value="NCBP3"/>
</dbReference>